<dbReference type="PROSITE" id="PS51450">
    <property type="entry name" value="LRR"/>
    <property type="match status" value="1"/>
</dbReference>
<dbReference type="FunFam" id="3.80.10.10:FF:000111">
    <property type="entry name" value="LRR receptor-like serine/threonine-protein kinase ERECTA"/>
    <property type="match status" value="1"/>
</dbReference>
<feature type="transmembrane region" description="Helical" evidence="12">
    <location>
        <begin position="912"/>
        <end position="935"/>
    </location>
</feature>
<dbReference type="Gene3D" id="3.80.10.10">
    <property type="entry name" value="Ribonuclease Inhibitor"/>
    <property type="match status" value="4"/>
</dbReference>
<keyword evidence="4" id="KW-0433">Leucine-rich repeat</keyword>
<dbReference type="Pfam" id="PF08263">
    <property type="entry name" value="LRRNT_2"/>
    <property type="match status" value="1"/>
</dbReference>
<evidence type="ECO:0000256" key="3">
    <source>
        <dbReference type="ARBA" id="ARBA00022475"/>
    </source>
</evidence>
<evidence type="ECO:0000256" key="12">
    <source>
        <dbReference type="SAM" id="Phobius"/>
    </source>
</evidence>
<keyword evidence="10" id="KW-0675">Receptor</keyword>
<dbReference type="FunFam" id="3.80.10.10:FF:000299">
    <property type="entry name" value="Piriformospora indica-insensitive protein 2"/>
    <property type="match status" value="1"/>
</dbReference>
<dbReference type="EMBL" id="AM488192">
    <property type="protein sequence ID" value="CAN64389.1"/>
    <property type="molecule type" value="Genomic_DNA"/>
</dbReference>
<dbReference type="FunFam" id="3.80.10.10:FF:002727">
    <property type="entry name" value="Uncharacterized protein"/>
    <property type="match status" value="1"/>
</dbReference>
<dbReference type="PRINTS" id="PR00019">
    <property type="entry name" value="LEURICHRPT"/>
</dbReference>
<evidence type="ECO:0000256" key="2">
    <source>
        <dbReference type="ARBA" id="ARBA00009592"/>
    </source>
</evidence>
<dbReference type="SUPFAM" id="SSF52047">
    <property type="entry name" value="RNI-like"/>
    <property type="match status" value="1"/>
</dbReference>
<evidence type="ECO:0000256" key="13">
    <source>
        <dbReference type="SAM" id="SignalP"/>
    </source>
</evidence>
<organism evidence="15">
    <name type="scientific">Vitis vinifera</name>
    <name type="common">Grape</name>
    <dbReference type="NCBI Taxonomy" id="29760"/>
    <lineage>
        <taxon>Eukaryota</taxon>
        <taxon>Viridiplantae</taxon>
        <taxon>Streptophyta</taxon>
        <taxon>Embryophyta</taxon>
        <taxon>Tracheophyta</taxon>
        <taxon>Spermatophyta</taxon>
        <taxon>Magnoliopsida</taxon>
        <taxon>eudicotyledons</taxon>
        <taxon>Gunneridae</taxon>
        <taxon>Pentapetalae</taxon>
        <taxon>rosids</taxon>
        <taxon>Vitales</taxon>
        <taxon>Vitaceae</taxon>
        <taxon>Viteae</taxon>
        <taxon>Vitis</taxon>
    </lineage>
</organism>
<keyword evidence="11" id="KW-0325">Glycoprotein</keyword>
<protein>
    <recommendedName>
        <fullName evidence="14">Leucine-rich repeat-containing N-terminal plant-type domain-containing protein</fullName>
    </recommendedName>
</protein>
<dbReference type="ExpressionAtlas" id="A5CAI4">
    <property type="expression patterns" value="baseline"/>
</dbReference>
<evidence type="ECO:0000313" key="15">
    <source>
        <dbReference type="EMBL" id="CAN64389.1"/>
    </source>
</evidence>
<evidence type="ECO:0000256" key="10">
    <source>
        <dbReference type="ARBA" id="ARBA00023170"/>
    </source>
</evidence>
<dbReference type="Pfam" id="PF13855">
    <property type="entry name" value="LRR_8"/>
    <property type="match status" value="3"/>
</dbReference>
<keyword evidence="9 12" id="KW-0472">Membrane</keyword>
<dbReference type="FunFam" id="3.80.10.10:FF:000095">
    <property type="entry name" value="LRR receptor-like serine/threonine-protein kinase GSO1"/>
    <property type="match status" value="1"/>
</dbReference>
<keyword evidence="5 12" id="KW-0812">Transmembrane</keyword>
<evidence type="ECO:0000256" key="11">
    <source>
        <dbReference type="ARBA" id="ARBA00023180"/>
    </source>
</evidence>
<feature type="chain" id="PRO_5002678711" description="Leucine-rich repeat-containing N-terminal plant-type domain-containing protein" evidence="13">
    <location>
        <begin position="29"/>
        <end position="971"/>
    </location>
</feature>
<dbReference type="InterPro" id="IPR001611">
    <property type="entry name" value="Leu-rich_rpt"/>
</dbReference>
<dbReference type="PANTHER" id="PTHR48063:SF101">
    <property type="entry name" value="LRR RECEPTOR-LIKE SERINE_THREONINE-PROTEIN KINASE FLS2"/>
    <property type="match status" value="1"/>
</dbReference>
<evidence type="ECO:0000256" key="1">
    <source>
        <dbReference type="ARBA" id="ARBA00004251"/>
    </source>
</evidence>
<evidence type="ECO:0000259" key="14">
    <source>
        <dbReference type="Pfam" id="PF08263"/>
    </source>
</evidence>
<dbReference type="AlphaFoldDB" id="A5CAI4"/>
<comment type="similarity">
    <text evidence="2">Belongs to the RLP family.</text>
</comment>
<feature type="signal peptide" evidence="13">
    <location>
        <begin position="1"/>
        <end position="28"/>
    </location>
</feature>
<evidence type="ECO:0000256" key="6">
    <source>
        <dbReference type="ARBA" id="ARBA00022729"/>
    </source>
</evidence>
<evidence type="ECO:0000256" key="5">
    <source>
        <dbReference type="ARBA" id="ARBA00022692"/>
    </source>
</evidence>
<dbReference type="Pfam" id="PF00560">
    <property type="entry name" value="LRR_1"/>
    <property type="match status" value="6"/>
</dbReference>
<dbReference type="InterPro" id="IPR013210">
    <property type="entry name" value="LRR_N_plant-typ"/>
</dbReference>
<evidence type="ECO:0000256" key="7">
    <source>
        <dbReference type="ARBA" id="ARBA00022737"/>
    </source>
</evidence>
<dbReference type="InterPro" id="IPR032675">
    <property type="entry name" value="LRR_dom_sf"/>
</dbReference>
<keyword evidence="3" id="KW-1003">Cell membrane</keyword>
<feature type="domain" description="Leucine-rich repeat-containing N-terminal plant-type" evidence="14">
    <location>
        <begin position="35"/>
        <end position="75"/>
    </location>
</feature>
<dbReference type="InterPro" id="IPR003591">
    <property type="entry name" value="Leu-rich_rpt_typical-subtyp"/>
</dbReference>
<evidence type="ECO:0000256" key="4">
    <source>
        <dbReference type="ARBA" id="ARBA00022614"/>
    </source>
</evidence>
<dbReference type="PANTHER" id="PTHR48063">
    <property type="entry name" value="LRR RECEPTOR-LIKE KINASE"/>
    <property type="match status" value="1"/>
</dbReference>
<evidence type="ECO:0000256" key="9">
    <source>
        <dbReference type="ARBA" id="ARBA00023136"/>
    </source>
</evidence>
<sequence length="971" mass="107507">MATSPFRYFISLFLLLLCFEACLRVGDAKVGCIERERQALLHFKQGVVDDYGMLSSWGNGEDKRDCCKWRGVECNNQTGHVIMLDLHTPPPVGIGYFQSLGGKIGPSLAELQHLKHLNLSWNQFEGILPTQLGNLSNLQSLDLGHNYGDMSCGNLDWLSDLPLLTHLDLSGVNLSKAIHWPQAINKMPSLTELYLSDTQLPPIIPTISISHINSSTSLAVLDLSRNGLTSSIYPWLFCFNSVLVHLDLCMNDLNCSILDAFGNMTTLAYLDLSLNELRGSIPDAFGNMTTLAHLDLHSNHLNGSIPDAFGNMTSLAYLDLSSNQLEGEIPKSLTDLCNLQELWLSRNNLTGLKEKDFLACSNHTLEVLGLSYNQFKGSFPDLSGFSQLRELSLGFNQLNGTLPESIGQLAQLQVLSIPSNSLRGTVSANHLFGLSNLINLDLSFNSLTFNISLEQVPQFRASRIMLASCKLGPRFPNWLQTQEVLRELDISASGISDAIPNWFWNLTSDFKWLNISNNHISGTLPNLQATPLMLDMSSNCLEGSIPQSVFNAGWLDLSKNLFSGSISLSCGTTNQPSWGLSHLDLSNNRLSGELSNCWERWKYLFVLNLANNNFSGKIKDSIGLLDQMQTLHLRNNSFTGALPSSLKNCRALRLIDLGKNKLSGKITAWMGGSLSDLIVLNLRSNEFNGSIPSSLCQLKQIQMLDLSSNNLSGKIPKCLKNLTAMAQKRSQVLFYDTWYDASNPHYYVDSTLVQWKGKEQEYKKTLGLIKSIDFSSNKLIGEIPIEVTDLVELVSLNLSSNNLIGSIPTTIGQLKLLDVLDLSQNQLNGRIPDTLSQIADLSVLDLSNNTLLGKIPLGTQLQSFDASTYEGNPGLCGPPLLKRCPEDELGGVSFISGLSSKKEDIQDDANNIWFYGNIVLGFIIGFWGVCGTLLFNSSWRYAYFQLLSKIKDWLYVTTIVNMNRIRRSLQG</sequence>
<gene>
    <name evidence="15" type="ORF">VITISV_018647</name>
</gene>
<accession>A5CAI4</accession>
<dbReference type="SMART" id="SM00369">
    <property type="entry name" value="LRR_TYP"/>
    <property type="match status" value="10"/>
</dbReference>
<dbReference type="GO" id="GO:0005886">
    <property type="term" value="C:plasma membrane"/>
    <property type="evidence" value="ECO:0007669"/>
    <property type="project" value="UniProtKB-SubCell"/>
</dbReference>
<keyword evidence="7" id="KW-0677">Repeat</keyword>
<keyword evidence="6 13" id="KW-0732">Signal</keyword>
<dbReference type="InterPro" id="IPR046956">
    <property type="entry name" value="RLP23-like"/>
</dbReference>
<name>A5CAI4_VITVI</name>
<dbReference type="SUPFAM" id="SSF52058">
    <property type="entry name" value="L domain-like"/>
    <property type="match status" value="1"/>
</dbReference>
<comment type="subcellular location">
    <subcellularLocation>
        <location evidence="1">Cell membrane</location>
        <topology evidence="1">Single-pass type I membrane protein</topology>
    </subcellularLocation>
</comment>
<reference evidence="15" key="1">
    <citation type="journal article" date="2007" name="PLoS ONE">
        <title>The first genome sequence of an elite grapevine cultivar (Pinot noir Vitis vinifera L.): coping with a highly heterozygous genome.</title>
        <authorList>
            <person name="Velasco R."/>
            <person name="Zharkikh A."/>
            <person name="Troggio M."/>
            <person name="Cartwright D.A."/>
            <person name="Cestaro A."/>
            <person name="Pruss D."/>
            <person name="Pindo M."/>
            <person name="FitzGerald L.M."/>
            <person name="Vezzulli S."/>
            <person name="Reid J."/>
            <person name="Malacarne G."/>
            <person name="Iliev D."/>
            <person name="Coppola G."/>
            <person name="Wardell B."/>
            <person name="Micheletti D."/>
            <person name="Macalma T."/>
            <person name="Facci M."/>
            <person name="Mitchell J.T."/>
            <person name="Perazzolli M."/>
            <person name="Eldredge G."/>
            <person name="Gatto P."/>
            <person name="Oyzerski R."/>
            <person name="Moretto M."/>
            <person name="Gutin N."/>
            <person name="Stefanini M."/>
            <person name="Chen Y."/>
            <person name="Segala C."/>
            <person name="Davenport C."/>
            <person name="Dematte L."/>
            <person name="Mraz A."/>
            <person name="Battilana J."/>
            <person name="Stormo K."/>
            <person name="Costa F."/>
            <person name="Tao Q."/>
            <person name="Si-Ammour A."/>
            <person name="Harkins T."/>
            <person name="Lackey A."/>
            <person name="Perbost C."/>
            <person name="Taillon B."/>
            <person name="Stella A."/>
            <person name="Solovyev V."/>
            <person name="Fawcett J.A."/>
            <person name="Sterck L."/>
            <person name="Vandepoele K."/>
            <person name="Grando S.M."/>
            <person name="Toppo S."/>
            <person name="Moser C."/>
            <person name="Lanchbury J."/>
            <person name="Bogden R."/>
            <person name="Skolnick M."/>
            <person name="Sgaramella V."/>
            <person name="Bhatnagar S.K."/>
            <person name="Fontana P."/>
            <person name="Gutin A."/>
            <person name="Van de Peer Y."/>
            <person name="Salamini F."/>
            <person name="Viola R."/>
        </authorList>
    </citation>
    <scope>NUCLEOTIDE SEQUENCE</scope>
</reference>
<dbReference type="SMART" id="SM00365">
    <property type="entry name" value="LRR_SD22"/>
    <property type="match status" value="6"/>
</dbReference>
<keyword evidence="8 12" id="KW-1133">Transmembrane helix</keyword>
<proteinExistence type="inferred from homology"/>
<evidence type="ECO:0000256" key="8">
    <source>
        <dbReference type="ARBA" id="ARBA00022989"/>
    </source>
</evidence>